<reference evidence="4" key="1">
    <citation type="submission" date="2022-08" db="EMBL/GenBank/DDBJ databases">
        <authorList>
            <person name="Vandamme P."/>
            <person name="Hettiarachchi A."/>
            <person name="Peeters C."/>
            <person name="Cnockaert M."/>
            <person name="Carlier A."/>
        </authorList>
    </citation>
    <scope>NUCLEOTIDE SEQUENCE</scope>
    <source>
        <strain evidence="4">LMG 31809</strain>
    </source>
</reference>
<sequence>MTVSMTLDREVEQMLAALAEAGPFGDRFDPVSFRAQFEQMSPGLWDPQALPVHHWQDMTIPAGDHALAARVYWPRRSKDWLPVLLFFHGGGYCSGSIHTAAAHARFLCREADCIVVTASYRLAPEHPFPAGVEDAFVAADWLVHHAADLGGDPARLAIGGDAPGASFAACCAIRARDQGSPFRVQLLLGPSTDFYGDYPEKLRNLRIGPVTAPVLAALEEAYLPDAAARADWRCSPLRAESLGGLPPVYILAAQYDFLRPETDAFVDRLRAEGTDVTYQVWPGTVHNFFSMSDRLLIARSAMRHAARHLRRALHPASI</sequence>
<dbReference type="EMBL" id="JANWOI010000001">
    <property type="protein sequence ID" value="MDA5192565.1"/>
    <property type="molecule type" value="Genomic_DNA"/>
</dbReference>
<evidence type="ECO:0000259" key="3">
    <source>
        <dbReference type="Pfam" id="PF07859"/>
    </source>
</evidence>
<proteinExistence type="inferred from homology"/>
<dbReference type="InterPro" id="IPR013094">
    <property type="entry name" value="AB_hydrolase_3"/>
</dbReference>
<protein>
    <submittedName>
        <fullName evidence="4">Alpha/beta hydrolase</fullName>
    </submittedName>
</protein>
<dbReference type="Gene3D" id="3.40.50.1820">
    <property type="entry name" value="alpha/beta hydrolase"/>
    <property type="match status" value="1"/>
</dbReference>
<feature type="domain" description="Alpha/beta hydrolase fold-3" evidence="3">
    <location>
        <begin position="84"/>
        <end position="289"/>
    </location>
</feature>
<dbReference type="AlphaFoldDB" id="A0A9X3TVK9"/>
<comment type="similarity">
    <text evidence="1">Belongs to the 'GDXG' lipolytic enzyme family.</text>
</comment>
<dbReference type="GO" id="GO:0016787">
    <property type="term" value="F:hydrolase activity"/>
    <property type="evidence" value="ECO:0007669"/>
    <property type="project" value="UniProtKB-KW"/>
</dbReference>
<accession>A0A9X3TVK9</accession>
<reference evidence="4" key="2">
    <citation type="journal article" date="2023" name="Syst. Appl. Microbiol.">
        <title>Govania unica gen. nov., sp. nov., a rare biosphere bacterium that represents a novel family in the class Alphaproteobacteria.</title>
        <authorList>
            <person name="Vandamme P."/>
            <person name="Peeters C."/>
            <person name="Hettiarachchi A."/>
            <person name="Cnockaert M."/>
            <person name="Carlier A."/>
        </authorList>
    </citation>
    <scope>NUCLEOTIDE SEQUENCE</scope>
    <source>
        <strain evidence="4">LMG 31809</strain>
    </source>
</reference>
<comment type="caution">
    <text evidence="4">The sequence shown here is derived from an EMBL/GenBank/DDBJ whole genome shotgun (WGS) entry which is preliminary data.</text>
</comment>
<name>A0A9X3TVK9_9PROT</name>
<organism evidence="4 5">
    <name type="scientific">Govanella unica</name>
    <dbReference type="NCBI Taxonomy" id="2975056"/>
    <lineage>
        <taxon>Bacteria</taxon>
        <taxon>Pseudomonadati</taxon>
        <taxon>Pseudomonadota</taxon>
        <taxon>Alphaproteobacteria</taxon>
        <taxon>Emcibacterales</taxon>
        <taxon>Govanellaceae</taxon>
        <taxon>Govanella</taxon>
    </lineage>
</organism>
<dbReference type="PANTHER" id="PTHR48081">
    <property type="entry name" value="AB HYDROLASE SUPERFAMILY PROTEIN C4A8.06C"/>
    <property type="match status" value="1"/>
</dbReference>
<dbReference type="Proteomes" id="UP001141619">
    <property type="component" value="Unassembled WGS sequence"/>
</dbReference>
<evidence type="ECO:0000256" key="2">
    <source>
        <dbReference type="ARBA" id="ARBA00022801"/>
    </source>
</evidence>
<evidence type="ECO:0000313" key="4">
    <source>
        <dbReference type="EMBL" id="MDA5192565.1"/>
    </source>
</evidence>
<evidence type="ECO:0000256" key="1">
    <source>
        <dbReference type="ARBA" id="ARBA00010515"/>
    </source>
</evidence>
<dbReference type="PANTHER" id="PTHR48081:SF8">
    <property type="entry name" value="ALPHA_BETA HYDROLASE FOLD-3 DOMAIN-CONTAINING PROTEIN-RELATED"/>
    <property type="match status" value="1"/>
</dbReference>
<dbReference type="SUPFAM" id="SSF53474">
    <property type="entry name" value="alpha/beta-Hydrolases"/>
    <property type="match status" value="1"/>
</dbReference>
<dbReference type="PROSITE" id="PS01173">
    <property type="entry name" value="LIPASE_GDXG_HIS"/>
    <property type="match status" value="1"/>
</dbReference>
<dbReference type="InterPro" id="IPR002168">
    <property type="entry name" value="Lipase_GDXG_HIS_AS"/>
</dbReference>
<keyword evidence="5" id="KW-1185">Reference proteome</keyword>
<dbReference type="Pfam" id="PF07859">
    <property type="entry name" value="Abhydrolase_3"/>
    <property type="match status" value="1"/>
</dbReference>
<dbReference type="InterPro" id="IPR050300">
    <property type="entry name" value="GDXG_lipolytic_enzyme"/>
</dbReference>
<gene>
    <name evidence="4" type="ORF">NYP16_01150</name>
</gene>
<keyword evidence="2 4" id="KW-0378">Hydrolase</keyword>
<dbReference type="RefSeq" id="WP_274942270.1">
    <property type="nucleotide sequence ID" value="NZ_JANWOI010000001.1"/>
</dbReference>
<evidence type="ECO:0000313" key="5">
    <source>
        <dbReference type="Proteomes" id="UP001141619"/>
    </source>
</evidence>
<dbReference type="InterPro" id="IPR029058">
    <property type="entry name" value="AB_hydrolase_fold"/>
</dbReference>